<feature type="compositionally biased region" description="Polar residues" evidence="1">
    <location>
        <begin position="24"/>
        <end position="35"/>
    </location>
</feature>
<name>A0A8J5G9Q4_ZINOF</name>
<dbReference type="EMBL" id="JACMSC010000010">
    <property type="protein sequence ID" value="KAG6503538.1"/>
    <property type="molecule type" value="Genomic_DNA"/>
</dbReference>
<keyword evidence="3" id="KW-1185">Reference proteome</keyword>
<comment type="caution">
    <text evidence="2">The sequence shown here is derived from an EMBL/GenBank/DDBJ whole genome shotgun (WGS) entry which is preliminary data.</text>
</comment>
<dbReference type="AlphaFoldDB" id="A0A8J5G9Q4"/>
<gene>
    <name evidence="2" type="ORF">ZIOFF_035853</name>
</gene>
<dbReference type="GO" id="GO:0006353">
    <property type="term" value="P:DNA-templated transcription termination"/>
    <property type="evidence" value="ECO:0007669"/>
    <property type="project" value="InterPro"/>
</dbReference>
<evidence type="ECO:0000256" key="1">
    <source>
        <dbReference type="SAM" id="MobiDB-lite"/>
    </source>
</evidence>
<proteinExistence type="predicted"/>
<feature type="region of interest" description="Disordered" evidence="1">
    <location>
        <begin position="19"/>
        <end position="63"/>
    </location>
</feature>
<evidence type="ECO:0000313" key="2">
    <source>
        <dbReference type="EMBL" id="KAG6503538.1"/>
    </source>
</evidence>
<reference evidence="2 3" key="1">
    <citation type="submission" date="2020-08" db="EMBL/GenBank/DDBJ databases">
        <title>Plant Genome Project.</title>
        <authorList>
            <person name="Zhang R.-G."/>
        </authorList>
    </citation>
    <scope>NUCLEOTIDE SEQUENCE [LARGE SCALE GENOMIC DNA]</scope>
    <source>
        <tissue evidence="2">Rhizome</tissue>
    </source>
</reference>
<dbReference type="PANTHER" id="PTHR11078:SF3">
    <property type="entry name" value="ANTITERMINATION NUSB DOMAIN-CONTAINING PROTEIN"/>
    <property type="match status" value="1"/>
</dbReference>
<dbReference type="PANTHER" id="PTHR11078">
    <property type="entry name" value="N UTILIZATION SUBSTANCE PROTEIN B-RELATED"/>
    <property type="match status" value="1"/>
</dbReference>
<evidence type="ECO:0008006" key="4">
    <source>
        <dbReference type="Google" id="ProtNLM"/>
    </source>
</evidence>
<dbReference type="Proteomes" id="UP000734854">
    <property type="component" value="Unassembled WGS sequence"/>
</dbReference>
<protein>
    <recommendedName>
        <fullName evidence="4">Protein kinase domain-containing protein</fullName>
    </recommendedName>
</protein>
<dbReference type="GO" id="GO:0009507">
    <property type="term" value="C:chloroplast"/>
    <property type="evidence" value="ECO:0007669"/>
    <property type="project" value="TreeGrafter"/>
</dbReference>
<dbReference type="InterPro" id="IPR011009">
    <property type="entry name" value="Kinase-like_dom_sf"/>
</dbReference>
<sequence>MASSSKALGELLRSPKRLRPISLSPESMTLKSPLSTLHAPPLAAGEHPSALTSEQAKRAKRVDSGRSLSRWKRNLSICSERIATRKGTHSDPYVKLGELLVEDTWLEALPGQLQKPYVQNLCRMMAYAACLEGSDPVRLFDKRVNAKREPGYVFDKVVLLQYNHMSFGGAPVEVETEEEAEELMLQNDKDSANGNQLNRLIIVKTLWLVIYAFGKLKIKCKCEFVTRDERFFVSPTPPDDYDIHMLCKLMPVKVLGGRYSEEDAKAIVIQILSVIVFCHLQGVVHRDLKQEEQLRFTNLKYSRVEIDEVRFEWAECMLDYI</sequence>
<evidence type="ECO:0000313" key="3">
    <source>
        <dbReference type="Proteomes" id="UP000734854"/>
    </source>
</evidence>
<dbReference type="SUPFAM" id="SSF56112">
    <property type="entry name" value="Protein kinase-like (PK-like)"/>
    <property type="match status" value="1"/>
</dbReference>
<accession>A0A8J5G9Q4</accession>
<organism evidence="2 3">
    <name type="scientific">Zingiber officinale</name>
    <name type="common">Ginger</name>
    <name type="synonym">Amomum zingiber</name>
    <dbReference type="NCBI Taxonomy" id="94328"/>
    <lineage>
        <taxon>Eukaryota</taxon>
        <taxon>Viridiplantae</taxon>
        <taxon>Streptophyta</taxon>
        <taxon>Embryophyta</taxon>
        <taxon>Tracheophyta</taxon>
        <taxon>Spermatophyta</taxon>
        <taxon>Magnoliopsida</taxon>
        <taxon>Liliopsida</taxon>
        <taxon>Zingiberales</taxon>
        <taxon>Zingiberaceae</taxon>
        <taxon>Zingiber</taxon>
    </lineage>
</organism>
<dbReference type="InterPro" id="IPR011605">
    <property type="entry name" value="NusB_fam"/>
</dbReference>
<dbReference type="Gene3D" id="1.10.510.10">
    <property type="entry name" value="Transferase(Phosphotransferase) domain 1"/>
    <property type="match status" value="1"/>
</dbReference>